<evidence type="ECO:0000256" key="4">
    <source>
        <dbReference type="ARBA" id="ARBA00022989"/>
    </source>
</evidence>
<dbReference type="InterPro" id="IPR015414">
    <property type="entry name" value="TMEM64"/>
</dbReference>
<evidence type="ECO:0000256" key="5">
    <source>
        <dbReference type="ARBA" id="ARBA00023136"/>
    </source>
</evidence>
<feature type="transmembrane region" description="Helical" evidence="6">
    <location>
        <begin position="47"/>
        <end position="65"/>
    </location>
</feature>
<feature type="domain" description="VTT" evidence="7">
    <location>
        <begin position="65"/>
        <end position="179"/>
    </location>
</feature>
<dbReference type="PANTHER" id="PTHR12677">
    <property type="entry name" value="GOLGI APPARATUS MEMBRANE PROTEIN TVP38-RELATED"/>
    <property type="match status" value="1"/>
</dbReference>
<feature type="transmembrane region" description="Helical" evidence="6">
    <location>
        <begin position="7"/>
        <end position="27"/>
    </location>
</feature>
<evidence type="ECO:0000313" key="8">
    <source>
        <dbReference type="EMBL" id="SHE72145.1"/>
    </source>
</evidence>
<keyword evidence="4 6" id="KW-1133">Transmembrane helix</keyword>
<keyword evidence="5 6" id="KW-0472">Membrane</keyword>
<comment type="similarity">
    <text evidence="6">Belongs to the TVP38/TMEM64 family.</text>
</comment>
<gene>
    <name evidence="8" type="ORF">SAMN02745784_01618</name>
</gene>
<feature type="transmembrane region" description="Helical" evidence="6">
    <location>
        <begin position="77"/>
        <end position="101"/>
    </location>
</feature>
<evidence type="ECO:0000256" key="3">
    <source>
        <dbReference type="ARBA" id="ARBA00022692"/>
    </source>
</evidence>
<dbReference type="AlphaFoldDB" id="A0A1M4VTF1"/>
<accession>A0A1M4VTF1</accession>
<evidence type="ECO:0000256" key="2">
    <source>
        <dbReference type="ARBA" id="ARBA00022475"/>
    </source>
</evidence>
<evidence type="ECO:0000256" key="1">
    <source>
        <dbReference type="ARBA" id="ARBA00004651"/>
    </source>
</evidence>
<dbReference type="EMBL" id="FQTY01000005">
    <property type="protein sequence ID" value="SHE72145.1"/>
    <property type="molecule type" value="Genomic_DNA"/>
</dbReference>
<sequence length="219" mass="24131">MKDKNSLLKFILTTGLIIAIALLINKFNIFKGYGPKEIKDFIQGKGIMAPIIYLALLSSLPLLLFPDSVLVIAGGMIFGLFWGTVLTTVGSLIGAAISFYISRKLGQQVVKKLIKKDLVLFDKKNSGFFLILMLRLVPLFPFKIVSYSAGLSDVKFKDFALATTIGSLPGIIVYTNLGDKTTVFGSKDFYLSIGLLIGLFVISFIMKKIFQEKGEKINE</sequence>
<dbReference type="Proteomes" id="UP000184114">
    <property type="component" value="Unassembled WGS sequence"/>
</dbReference>
<dbReference type="GeneID" id="90993658"/>
<keyword evidence="3 6" id="KW-0812">Transmembrane</keyword>
<reference evidence="9" key="1">
    <citation type="submission" date="2016-11" db="EMBL/GenBank/DDBJ databases">
        <authorList>
            <person name="Varghese N."/>
            <person name="Submissions S."/>
        </authorList>
    </citation>
    <scope>NUCLEOTIDE SEQUENCE [LARGE SCALE GENOMIC DNA]</scope>
    <source>
        <strain evidence="9">DSM 18095</strain>
    </source>
</reference>
<feature type="transmembrane region" description="Helical" evidence="6">
    <location>
        <begin position="189"/>
        <end position="206"/>
    </location>
</feature>
<keyword evidence="2 6" id="KW-1003">Cell membrane</keyword>
<protein>
    <recommendedName>
        <fullName evidence="6">TVP38/TMEM64 family membrane protein</fullName>
    </recommendedName>
</protein>
<dbReference type="RefSeq" id="WP_072975189.1">
    <property type="nucleotide sequence ID" value="NZ_FQTY01000005.1"/>
</dbReference>
<dbReference type="GO" id="GO:0005524">
    <property type="term" value="F:ATP binding"/>
    <property type="evidence" value="ECO:0007669"/>
    <property type="project" value="InterPro"/>
</dbReference>
<dbReference type="SUPFAM" id="SSF90123">
    <property type="entry name" value="ABC transporter transmembrane region"/>
    <property type="match status" value="1"/>
</dbReference>
<organism evidence="8 9">
    <name type="scientific">Tissierella praeacuta DSM 18095</name>
    <dbReference type="NCBI Taxonomy" id="1123404"/>
    <lineage>
        <taxon>Bacteria</taxon>
        <taxon>Bacillati</taxon>
        <taxon>Bacillota</taxon>
        <taxon>Tissierellia</taxon>
        <taxon>Tissierellales</taxon>
        <taxon>Tissierellaceae</taxon>
        <taxon>Tissierella</taxon>
    </lineage>
</organism>
<keyword evidence="9" id="KW-1185">Reference proteome</keyword>
<evidence type="ECO:0000256" key="6">
    <source>
        <dbReference type="RuleBase" id="RU366058"/>
    </source>
</evidence>
<dbReference type="InterPro" id="IPR036640">
    <property type="entry name" value="ABC1_TM_sf"/>
</dbReference>
<name>A0A1M4VTF1_9FIRM</name>
<dbReference type="Pfam" id="PF09335">
    <property type="entry name" value="VTT_dom"/>
    <property type="match status" value="1"/>
</dbReference>
<dbReference type="InterPro" id="IPR032816">
    <property type="entry name" value="VTT_dom"/>
</dbReference>
<comment type="subcellular location">
    <subcellularLocation>
        <location evidence="1 6">Cell membrane</location>
        <topology evidence="1 6">Multi-pass membrane protein</topology>
    </subcellularLocation>
</comment>
<dbReference type="GO" id="GO:0005886">
    <property type="term" value="C:plasma membrane"/>
    <property type="evidence" value="ECO:0007669"/>
    <property type="project" value="UniProtKB-SubCell"/>
</dbReference>
<dbReference type="STRING" id="1123404.SAMN02745784_01618"/>
<feature type="transmembrane region" description="Helical" evidence="6">
    <location>
        <begin position="127"/>
        <end position="147"/>
    </location>
</feature>
<feature type="transmembrane region" description="Helical" evidence="6">
    <location>
        <begin position="159"/>
        <end position="177"/>
    </location>
</feature>
<evidence type="ECO:0000313" key="9">
    <source>
        <dbReference type="Proteomes" id="UP000184114"/>
    </source>
</evidence>
<evidence type="ECO:0000259" key="7">
    <source>
        <dbReference type="Pfam" id="PF09335"/>
    </source>
</evidence>
<dbReference type="PANTHER" id="PTHR12677:SF59">
    <property type="entry name" value="GOLGI APPARATUS MEMBRANE PROTEIN TVP38-RELATED"/>
    <property type="match status" value="1"/>
</dbReference>
<proteinExistence type="inferred from homology"/>